<feature type="region of interest" description="Disordered" evidence="1">
    <location>
        <begin position="1"/>
        <end position="32"/>
    </location>
</feature>
<dbReference type="EMBL" id="LAZR01021159">
    <property type="protein sequence ID" value="KKL86285.1"/>
    <property type="molecule type" value="Genomic_DNA"/>
</dbReference>
<protein>
    <submittedName>
        <fullName evidence="2">Uncharacterized protein</fullName>
    </submittedName>
</protein>
<reference evidence="2" key="1">
    <citation type="journal article" date="2015" name="Nature">
        <title>Complex archaea that bridge the gap between prokaryotes and eukaryotes.</title>
        <authorList>
            <person name="Spang A."/>
            <person name="Saw J.H."/>
            <person name="Jorgensen S.L."/>
            <person name="Zaremba-Niedzwiedzka K."/>
            <person name="Martijn J."/>
            <person name="Lind A.E."/>
            <person name="van Eijk R."/>
            <person name="Schleper C."/>
            <person name="Guy L."/>
            <person name="Ettema T.J."/>
        </authorList>
    </citation>
    <scope>NUCLEOTIDE SEQUENCE</scope>
</reference>
<gene>
    <name evidence="2" type="ORF">LCGC14_1946270</name>
</gene>
<evidence type="ECO:0000256" key="1">
    <source>
        <dbReference type="SAM" id="MobiDB-lite"/>
    </source>
</evidence>
<dbReference type="AlphaFoldDB" id="A0A0F9HX52"/>
<organism evidence="2">
    <name type="scientific">marine sediment metagenome</name>
    <dbReference type="NCBI Taxonomy" id="412755"/>
    <lineage>
        <taxon>unclassified sequences</taxon>
        <taxon>metagenomes</taxon>
        <taxon>ecological metagenomes</taxon>
    </lineage>
</organism>
<sequence length="32" mass="4057">MAKTKRKLPPRNKLGQFRKVKHRKKRTKKRRR</sequence>
<proteinExistence type="predicted"/>
<comment type="caution">
    <text evidence="2">The sequence shown here is derived from an EMBL/GenBank/DDBJ whole genome shotgun (WGS) entry which is preliminary data.</text>
</comment>
<name>A0A0F9HX52_9ZZZZ</name>
<evidence type="ECO:0000313" key="2">
    <source>
        <dbReference type="EMBL" id="KKL86285.1"/>
    </source>
</evidence>
<accession>A0A0F9HX52</accession>